<dbReference type="EMBL" id="KD087359">
    <property type="protein sequence ID" value="EMS62025.1"/>
    <property type="molecule type" value="Genomic_DNA"/>
</dbReference>
<accession>M8ABF8</accession>
<dbReference type="PANTHER" id="PTHR48047">
    <property type="entry name" value="GLYCOSYLTRANSFERASE"/>
    <property type="match status" value="1"/>
</dbReference>
<sequence>MAPTKGDEQPPLRMLFFPFLLPGHLIPMADMAALFAARGVRCTILTTPLQASTIRSIVDRANTSLGSVDVVVVPFPDVGLPPSAESGTGLTSKDYNDRFLQTAELLREPFRRFLSDHHAEIDAVVSDGIFHWSVDEAAEHGFPRITFLGTSMFARSCTEAMLCSNPFEACSDDPAAVVSLPGLPHPVVELRGQLMDPVKRSHEWALFQLIHAADRRSYGELFNSFHELEPAYAEHYRATLHRRAWLVGPVALASGSGKDVASRGAIAGTLSPEAIGCLRWLDKKPASSVVYVSFGTMTSFSPEQTRELARGLDLSGKNFLWVITNGSAAAASVDICMPDGFPTAHRGYVVHGWAPQVLILNHPAVGGFMTHCGWNSTLEAVSAGVPMVTWPRYADQFHNEKLVVEVLGVGVSVGAEDYATWMETHRVITGQVIAESIRKVMKEEGNGDMIRKRAEELRAKARAAVEKGGSSYDDVGQLMEELIARRCSGPRASWRGQEEERCYIYRKADGGSRRHMAPRRFDDGRVLEMDSHRRSMMSGVMMALIAERPGKHFHRFLDDHHTEIDAIVSNGIFHWSVDNVAEHGILRITFLATSMFARSCIEAMLISNPFEACSDDSTAAVSLPGLPHRVVELRGKMMDPAKRPHEWALFQLIHAADWRELLIGWRGSLADGDVRFVTSRKRVICPGW</sequence>
<dbReference type="eggNOG" id="KOG1192">
    <property type="taxonomic scope" value="Eukaryota"/>
</dbReference>
<keyword evidence="2" id="KW-0328">Glycosyltransferase</keyword>
<dbReference type="OMA" id="TWIETHR"/>
<dbReference type="SUPFAM" id="SSF53756">
    <property type="entry name" value="UDP-Glycosyltransferase/glycogen phosphorylase"/>
    <property type="match status" value="1"/>
</dbReference>
<evidence type="ECO:0000256" key="2">
    <source>
        <dbReference type="ARBA" id="ARBA00022676"/>
    </source>
</evidence>
<dbReference type="FunFam" id="3.40.50.2000:FF:000063">
    <property type="entry name" value="Glycosyltransferase"/>
    <property type="match status" value="1"/>
</dbReference>
<keyword evidence="3 4" id="KW-0808">Transferase</keyword>
<dbReference type="PROSITE" id="PS00375">
    <property type="entry name" value="UDPGT"/>
    <property type="match status" value="1"/>
</dbReference>
<evidence type="ECO:0000313" key="4">
    <source>
        <dbReference type="EMBL" id="EMS62025.1"/>
    </source>
</evidence>
<reference evidence="4" key="1">
    <citation type="journal article" date="2013" name="Nature">
        <title>Draft genome of the wheat A-genome progenitor Triticum urartu.</title>
        <authorList>
            <person name="Ling H.Q."/>
            <person name="Zhao S."/>
            <person name="Liu D."/>
            <person name="Wang J."/>
            <person name="Sun H."/>
            <person name="Zhang C."/>
            <person name="Fan H."/>
            <person name="Li D."/>
            <person name="Dong L."/>
            <person name="Tao Y."/>
            <person name="Gao C."/>
            <person name="Wu H."/>
            <person name="Li Y."/>
            <person name="Cui Y."/>
            <person name="Guo X."/>
            <person name="Zheng S."/>
            <person name="Wang B."/>
            <person name="Yu K."/>
            <person name="Liang Q."/>
            <person name="Yang W."/>
            <person name="Lou X."/>
            <person name="Chen J."/>
            <person name="Feng M."/>
            <person name="Jian J."/>
            <person name="Zhang X."/>
            <person name="Luo G."/>
            <person name="Jiang Y."/>
            <person name="Liu J."/>
            <person name="Wang Z."/>
            <person name="Sha Y."/>
            <person name="Zhang B."/>
            <person name="Wu H."/>
            <person name="Tang D."/>
            <person name="Shen Q."/>
            <person name="Xue P."/>
            <person name="Zou S."/>
            <person name="Wang X."/>
            <person name="Liu X."/>
            <person name="Wang F."/>
            <person name="Yang Y."/>
            <person name="An X."/>
            <person name="Dong Z."/>
            <person name="Zhang K."/>
            <person name="Zhang X."/>
            <person name="Luo M.C."/>
            <person name="Dvorak J."/>
            <person name="Tong Y."/>
            <person name="Wang J."/>
            <person name="Yang H."/>
            <person name="Li Z."/>
            <person name="Wang D."/>
            <person name="Zhang A."/>
            <person name="Wang J."/>
        </authorList>
    </citation>
    <scope>NUCLEOTIDE SEQUENCE</scope>
</reference>
<proteinExistence type="inferred from homology"/>
<dbReference type="CDD" id="cd03784">
    <property type="entry name" value="GT1_Gtf-like"/>
    <property type="match status" value="1"/>
</dbReference>
<dbReference type="Gene3D" id="3.40.50.2000">
    <property type="entry name" value="Glycogen Phosphorylase B"/>
    <property type="match status" value="3"/>
</dbReference>
<evidence type="ECO:0000256" key="1">
    <source>
        <dbReference type="ARBA" id="ARBA00009995"/>
    </source>
</evidence>
<protein>
    <submittedName>
        <fullName evidence="4">UDP-glycosyltransferase 73B4</fullName>
    </submittedName>
</protein>
<dbReference type="AlphaFoldDB" id="M8ABF8"/>
<dbReference type="PANTHER" id="PTHR48047:SF45">
    <property type="entry name" value="SCOPOLETIN GLUCOSYLTRANSFERASE-LIKE"/>
    <property type="match status" value="1"/>
</dbReference>
<dbReference type="GO" id="GO:0035251">
    <property type="term" value="F:UDP-glucosyltransferase activity"/>
    <property type="evidence" value="ECO:0007669"/>
    <property type="project" value="TreeGrafter"/>
</dbReference>
<comment type="similarity">
    <text evidence="1">Belongs to the UDP-glycosyltransferase family.</text>
</comment>
<organism evidence="4">
    <name type="scientific">Triticum urartu</name>
    <name type="common">Red wild einkorn</name>
    <name type="synonym">Crithodium urartu</name>
    <dbReference type="NCBI Taxonomy" id="4572"/>
    <lineage>
        <taxon>Eukaryota</taxon>
        <taxon>Viridiplantae</taxon>
        <taxon>Streptophyta</taxon>
        <taxon>Embryophyta</taxon>
        <taxon>Tracheophyta</taxon>
        <taxon>Spermatophyta</taxon>
        <taxon>Magnoliopsida</taxon>
        <taxon>Liliopsida</taxon>
        <taxon>Poales</taxon>
        <taxon>Poaceae</taxon>
        <taxon>BOP clade</taxon>
        <taxon>Pooideae</taxon>
        <taxon>Triticodae</taxon>
        <taxon>Triticeae</taxon>
        <taxon>Triticinae</taxon>
        <taxon>Triticum</taxon>
    </lineage>
</organism>
<dbReference type="Pfam" id="PF00201">
    <property type="entry name" value="UDPGT"/>
    <property type="match status" value="1"/>
</dbReference>
<dbReference type="STRING" id="4572.M8ABF8"/>
<dbReference type="InterPro" id="IPR035595">
    <property type="entry name" value="UDP_glycos_trans_CS"/>
</dbReference>
<dbReference type="InterPro" id="IPR002213">
    <property type="entry name" value="UDP_glucos_trans"/>
</dbReference>
<gene>
    <name evidence="4" type="ORF">TRIUR3_05641</name>
</gene>
<name>M8ABF8_TRIUA</name>
<evidence type="ECO:0000256" key="3">
    <source>
        <dbReference type="ARBA" id="ARBA00022679"/>
    </source>
</evidence>